<sequence length="114" mass="12596">MVRGTAKEEQRNSDNQKSNFRKGKQALTTYVQETVTKEAGSRSLEESGEPGPEENDLRNPARKTRVDTTGSSPNTRVPSTRAGSFGNGRSSRQSPRQSDTPDSKIARRRTEGQE</sequence>
<keyword evidence="3" id="KW-1185">Reference proteome</keyword>
<feature type="region of interest" description="Disordered" evidence="1">
    <location>
        <begin position="1"/>
        <end position="114"/>
    </location>
</feature>
<protein>
    <submittedName>
        <fullName evidence="2">Uncharacterized protein</fullName>
    </submittedName>
</protein>
<proteinExistence type="predicted"/>
<organism evidence="2 3">
    <name type="scientific">Trichonephila inaurata madagascariensis</name>
    <dbReference type="NCBI Taxonomy" id="2747483"/>
    <lineage>
        <taxon>Eukaryota</taxon>
        <taxon>Metazoa</taxon>
        <taxon>Ecdysozoa</taxon>
        <taxon>Arthropoda</taxon>
        <taxon>Chelicerata</taxon>
        <taxon>Arachnida</taxon>
        <taxon>Araneae</taxon>
        <taxon>Araneomorphae</taxon>
        <taxon>Entelegynae</taxon>
        <taxon>Araneoidea</taxon>
        <taxon>Nephilidae</taxon>
        <taxon>Trichonephila</taxon>
        <taxon>Trichonephila inaurata</taxon>
    </lineage>
</organism>
<comment type="caution">
    <text evidence="2">The sequence shown here is derived from an EMBL/GenBank/DDBJ whole genome shotgun (WGS) entry which is preliminary data.</text>
</comment>
<evidence type="ECO:0000313" key="3">
    <source>
        <dbReference type="Proteomes" id="UP000886998"/>
    </source>
</evidence>
<dbReference type="EMBL" id="BMAV01024396">
    <property type="protein sequence ID" value="GFS32881.1"/>
    <property type="molecule type" value="Genomic_DNA"/>
</dbReference>
<dbReference type="Proteomes" id="UP000886998">
    <property type="component" value="Unassembled WGS sequence"/>
</dbReference>
<evidence type="ECO:0000313" key="2">
    <source>
        <dbReference type="EMBL" id="GFS32881.1"/>
    </source>
</evidence>
<feature type="compositionally biased region" description="Polar residues" evidence="1">
    <location>
        <begin position="67"/>
        <end position="98"/>
    </location>
</feature>
<feature type="compositionally biased region" description="Basic and acidic residues" evidence="1">
    <location>
        <begin position="99"/>
        <end position="114"/>
    </location>
</feature>
<gene>
    <name evidence="2" type="ORF">TNIN_94781</name>
</gene>
<feature type="compositionally biased region" description="Basic and acidic residues" evidence="1">
    <location>
        <begin position="1"/>
        <end position="14"/>
    </location>
</feature>
<name>A0A8X6JRZ7_9ARAC</name>
<reference evidence="2" key="1">
    <citation type="submission" date="2020-08" db="EMBL/GenBank/DDBJ databases">
        <title>Multicomponent nature underlies the extraordinary mechanical properties of spider dragline silk.</title>
        <authorList>
            <person name="Kono N."/>
            <person name="Nakamura H."/>
            <person name="Mori M."/>
            <person name="Yoshida Y."/>
            <person name="Ohtoshi R."/>
            <person name="Malay A.D."/>
            <person name="Moran D.A.P."/>
            <person name="Tomita M."/>
            <person name="Numata K."/>
            <person name="Arakawa K."/>
        </authorList>
    </citation>
    <scope>NUCLEOTIDE SEQUENCE</scope>
</reference>
<dbReference type="AlphaFoldDB" id="A0A8X6JRZ7"/>
<feature type="compositionally biased region" description="Basic and acidic residues" evidence="1">
    <location>
        <begin position="35"/>
        <end position="45"/>
    </location>
</feature>
<evidence type="ECO:0000256" key="1">
    <source>
        <dbReference type="SAM" id="MobiDB-lite"/>
    </source>
</evidence>
<accession>A0A8X6JRZ7</accession>